<evidence type="ECO:0000256" key="2">
    <source>
        <dbReference type="ARBA" id="ARBA00004430"/>
    </source>
</evidence>
<evidence type="ECO:0000313" key="17">
    <source>
        <dbReference type="Proteomes" id="UP000239899"/>
    </source>
</evidence>
<evidence type="ECO:0000256" key="4">
    <source>
        <dbReference type="ARBA" id="ARBA00022692"/>
    </source>
</evidence>
<protein>
    <submittedName>
        <fullName evidence="16">Glutamate receptor</fullName>
    </submittedName>
</protein>
<evidence type="ECO:0000256" key="1">
    <source>
        <dbReference type="ARBA" id="ARBA00004141"/>
    </source>
</evidence>
<evidence type="ECO:0000256" key="7">
    <source>
        <dbReference type="ARBA" id="ARBA00023136"/>
    </source>
</evidence>
<keyword evidence="10" id="KW-1071">Ligand-gated ion channel</keyword>
<dbReference type="Gene3D" id="3.80.10.10">
    <property type="entry name" value="Ribonuclease Inhibitor"/>
    <property type="match status" value="2"/>
</dbReference>
<keyword evidence="4 14" id="KW-0812">Transmembrane</keyword>
<dbReference type="GO" id="GO:0016020">
    <property type="term" value="C:membrane"/>
    <property type="evidence" value="ECO:0007669"/>
    <property type="project" value="UniProtKB-SubCell"/>
</dbReference>
<dbReference type="InterPro" id="IPR032675">
    <property type="entry name" value="LRR_dom_sf"/>
</dbReference>
<evidence type="ECO:0000256" key="11">
    <source>
        <dbReference type="ARBA" id="ARBA00023303"/>
    </source>
</evidence>
<dbReference type="Gene3D" id="3.40.190.10">
    <property type="entry name" value="Periplasmic binding protein-like II"/>
    <property type="match status" value="1"/>
</dbReference>
<dbReference type="Proteomes" id="UP000239899">
    <property type="component" value="Unassembled WGS sequence"/>
</dbReference>
<name>A0A2P6TZC9_CHLSO</name>
<comment type="caution">
    <text evidence="16">The sequence shown here is derived from an EMBL/GenBank/DDBJ whole genome shotgun (WGS) entry which is preliminary data.</text>
</comment>
<feature type="compositionally biased region" description="Gly residues" evidence="13">
    <location>
        <begin position="32"/>
        <end position="54"/>
    </location>
</feature>
<organism evidence="16 17">
    <name type="scientific">Chlorella sorokiniana</name>
    <name type="common">Freshwater green alga</name>
    <dbReference type="NCBI Taxonomy" id="3076"/>
    <lineage>
        <taxon>Eukaryota</taxon>
        <taxon>Viridiplantae</taxon>
        <taxon>Chlorophyta</taxon>
        <taxon>core chlorophytes</taxon>
        <taxon>Trebouxiophyceae</taxon>
        <taxon>Chlorellales</taxon>
        <taxon>Chlorellaceae</taxon>
        <taxon>Chlorella clade</taxon>
        <taxon>Chlorella</taxon>
    </lineage>
</organism>
<dbReference type="GO" id="GO:0005930">
    <property type="term" value="C:axoneme"/>
    <property type="evidence" value="ECO:0007669"/>
    <property type="project" value="UniProtKB-SubCell"/>
</dbReference>
<comment type="subcellular location">
    <subcellularLocation>
        <location evidence="2">Cytoplasm</location>
        <location evidence="2">Cytoskeleton</location>
        <location evidence="2">Cilium axoneme</location>
    </subcellularLocation>
    <subcellularLocation>
        <location evidence="1">Membrane</location>
        <topology evidence="1">Multi-pass membrane protein</topology>
    </subcellularLocation>
</comment>
<feature type="transmembrane region" description="Helical" evidence="14">
    <location>
        <begin position="111"/>
        <end position="131"/>
    </location>
</feature>
<dbReference type="InterPro" id="IPR015683">
    <property type="entry name" value="Ionotropic_Glu_rcpt"/>
</dbReference>
<keyword evidence="11" id="KW-0407">Ion channel</keyword>
<evidence type="ECO:0000256" key="8">
    <source>
        <dbReference type="ARBA" id="ARBA00023170"/>
    </source>
</evidence>
<keyword evidence="8 16" id="KW-0675">Receptor</keyword>
<dbReference type="SUPFAM" id="SSF53850">
    <property type="entry name" value="Periplasmic binding protein-like II"/>
    <property type="match status" value="2"/>
</dbReference>
<feature type="transmembrane region" description="Helical" evidence="14">
    <location>
        <begin position="360"/>
        <end position="381"/>
    </location>
</feature>
<accession>A0A2P6TZC9</accession>
<keyword evidence="12" id="KW-0175">Coiled coil</keyword>
<feature type="region of interest" description="Disordered" evidence="13">
    <location>
        <begin position="27"/>
        <end position="54"/>
    </location>
</feature>
<gene>
    <name evidence="16" type="ORF">C2E21_2346</name>
</gene>
<dbReference type="Gene3D" id="1.10.287.70">
    <property type="match status" value="2"/>
</dbReference>
<dbReference type="EMBL" id="LHPG02000004">
    <property type="protein sequence ID" value="PRW59426.1"/>
    <property type="molecule type" value="Genomic_DNA"/>
</dbReference>
<keyword evidence="7 14" id="KW-0472">Membrane</keyword>
<dbReference type="InterPro" id="IPR001320">
    <property type="entry name" value="Iontro_rcpt_C"/>
</dbReference>
<feature type="domain" description="Ionotropic glutamate receptor C-terminal" evidence="15">
    <location>
        <begin position="110"/>
        <end position="369"/>
    </location>
</feature>
<evidence type="ECO:0000256" key="9">
    <source>
        <dbReference type="ARBA" id="ARBA00023180"/>
    </source>
</evidence>
<feature type="transmembrane region" description="Helical" evidence="14">
    <location>
        <begin position="188"/>
        <end position="207"/>
    </location>
</feature>
<evidence type="ECO:0000256" key="6">
    <source>
        <dbReference type="ARBA" id="ARBA00023065"/>
    </source>
</evidence>
<keyword evidence="6" id="KW-0406">Ion transport</keyword>
<feature type="domain" description="Ionotropic glutamate receptor C-terminal" evidence="15">
    <location>
        <begin position="566"/>
        <end position="848"/>
    </location>
</feature>
<keyword evidence="9" id="KW-0325">Glycoprotein</keyword>
<dbReference type="SUPFAM" id="SSF52058">
    <property type="entry name" value="L domain-like"/>
    <property type="match status" value="1"/>
</dbReference>
<sequence length="1493" mass="160205">MPSLGWEESMLDWRCMDRAELRAQLAANGSSSSGGGSSSSSNGGSGGGSGSGGSGSGPACDLLVAGLPMSTTQLAQGVSFTYPTSGDAYGLLVKAEKQPNDMWRFLDAFSWQLWVAIPLTCIAAGCIVWALDKAAFLGPHRAAALNEPKSPLAPATTSAGTLCEKVWEGLGRPAAIQVPLSRSVGGRLVWLTFAFMSMVLVTLYTSVTAATITVERLAPGIQSKVDLMGRRVGLSTFFNGTLPPRAIPIRYDSDGAMLEALLSREVDALMLPFSYLITSLIYDCRVEIASEPFSWFDRAIALPPGRRNDALIAAMNAALLELQTLGEDTGMSSRYWPSVEEEVCPYYNPSSHISLDQVSGLWVVLAGGVLLALLLASWPLVAAWRARRRHAAAQQADGEAVPVKGGTPLLPLSAAGSGKLGTAAEPPAKPTGAAQLPAAELPQGQQVAAGEPAEAAEQRLVAYCVDRVPLNYTGYQVEVFKAIMPALGWTKPMLNWSCMAWDNLLESLLVDNGGCDIAVAGMPVDSDLHRAGLTFSWPTVRATSMGYLSVIEARQFGMWSFFNPFTWQLWVAMWATAACVGLVVWATDLYSGWTSKCLAAAIGPQPEPAPRMLTSEQWRSEQPIAEQYAYASLGRFMRICVWKTRTDPARIVVFCYAFLQLTLALLYVANTTANVTAFTLKTAASDLSKLRSVGTWEALRGQVPEAGQAEIRYYPWNSIDDEAAMLNALKSGEVQALWMPETFLDYVAASDCSVAVVLDDLIPGLPAQLRVPGMFDVAFAFVRGFNNTPLLDKLNAAILALKESQLLDRLVDEELTRPSQCNRNSLPRQAAQLGFQQVAGLWVLLAIAHQVQGPMMVEAWQQAAGEPLAGGREADATEAAAEEEEQHLAALLEAQQAVERAVGMLRQLRQRRAPCPDWRELPQPVLTHILALLPRALEPMLVCKSWLAAALDCTSWWERCSLGVFLITSMLDSSGPVGEVIVAKRTPELAALLASPGGFESLLCGFQKRAAHCRELMIDKVLDAALVPRLLAAAREGSPRLTALDLQGAFERPEDVEGLLQAVATVQQLTRLQLAVQFEQQPAEQGGTRQAADWASLSPLSSLARLQSLELSLWTARADAAPDILGSLSQLTELSIHCPHTAGALPTVAWVKPDGGGPRLRRLNLTYCGMAAATATPDALSQLEQLQLTALSGCKALGDALPDLQRLSALSIETPPELAGQQLAAEQEAGMLLLAGAVACQPLQSLELGRFQFLFGVVDMRFPADRCLTQLTSLSLAYAFGPLLLPPSWCGLRVLERLVVTACPNYDATVPELPAEFSSLHTLKHLDLNGLDFDRLPLALAALQNLARLGVSLSALCDMEGLKSAAFLPGLRDLIVYEPAPVGQEEEEEEPSAFLLPGTLALATSLEQLDLGPCRSCLELDDLEDAPLLSSLPALRKLVLPCLPAAAGEEERGAGPTAAWLEWRQQVAARLRLELGAAGVEVEEGMNEGGASI</sequence>
<evidence type="ECO:0000256" key="12">
    <source>
        <dbReference type="SAM" id="Coils"/>
    </source>
</evidence>
<evidence type="ECO:0000313" key="16">
    <source>
        <dbReference type="EMBL" id="PRW59426.1"/>
    </source>
</evidence>
<dbReference type="PANTHER" id="PTHR18966">
    <property type="entry name" value="IONOTROPIC GLUTAMATE RECEPTOR"/>
    <property type="match status" value="1"/>
</dbReference>
<evidence type="ECO:0000256" key="3">
    <source>
        <dbReference type="ARBA" id="ARBA00022448"/>
    </source>
</evidence>
<keyword evidence="17" id="KW-1185">Reference proteome</keyword>
<evidence type="ECO:0000256" key="10">
    <source>
        <dbReference type="ARBA" id="ARBA00023286"/>
    </source>
</evidence>
<keyword evidence="5 14" id="KW-1133">Transmembrane helix</keyword>
<evidence type="ECO:0000259" key="15">
    <source>
        <dbReference type="Pfam" id="PF00060"/>
    </source>
</evidence>
<feature type="transmembrane region" description="Helical" evidence="14">
    <location>
        <begin position="651"/>
        <end position="669"/>
    </location>
</feature>
<dbReference type="Pfam" id="PF00060">
    <property type="entry name" value="Lig_chan"/>
    <property type="match status" value="2"/>
</dbReference>
<dbReference type="STRING" id="3076.A0A2P6TZC9"/>
<dbReference type="GO" id="GO:0015276">
    <property type="term" value="F:ligand-gated monoatomic ion channel activity"/>
    <property type="evidence" value="ECO:0007669"/>
    <property type="project" value="InterPro"/>
</dbReference>
<keyword evidence="3" id="KW-0813">Transport</keyword>
<evidence type="ECO:0000256" key="13">
    <source>
        <dbReference type="SAM" id="MobiDB-lite"/>
    </source>
</evidence>
<evidence type="ECO:0000256" key="14">
    <source>
        <dbReference type="SAM" id="Phobius"/>
    </source>
</evidence>
<proteinExistence type="predicted"/>
<reference evidence="16 17" key="1">
    <citation type="journal article" date="2018" name="Plant J.">
        <title>Genome sequences of Chlorella sorokiniana UTEX 1602 and Micractinium conductrix SAG 241.80: implications to maltose excretion by a green alga.</title>
        <authorList>
            <person name="Arriola M.B."/>
            <person name="Velmurugan N."/>
            <person name="Zhang Y."/>
            <person name="Plunkett M.H."/>
            <person name="Hondzo H."/>
            <person name="Barney B.M."/>
        </authorList>
    </citation>
    <scope>NUCLEOTIDE SEQUENCE [LARGE SCALE GENOMIC DNA]</scope>
    <source>
        <strain evidence="17">UTEX 1602</strain>
    </source>
</reference>
<evidence type="ECO:0000256" key="5">
    <source>
        <dbReference type="ARBA" id="ARBA00022989"/>
    </source>
</evidence>
<dbReference type="OrthoDB" id="537665at2759"/>
<feature type="coiled-coil region" evidence="12">
    <location>
        <begin position="874"/>
        <end position="911"/>
    </location>
</feature>